<dbReference type="InterPro" id="IPR029069">
    <property type="entry name" value="HotDog_dom_sf"/>
</dbReference>
<feature type="region of interest" description="Disordered" evidence="1">
    <location>
        <begin position="1"/>
        <end position="44"/>
    </location>
</feature>
<dbReference type="PANTHER" id="PTHR31793">
    <property type="entry name" value="4-HYDROXYBENZOYL-COA THIOESTERASE FAMILY MEMBER"/>
    <property type="match status" value="1"/>
</dbReference>
<dbReference type="Gene3D" id="3.10.129.10">
    <property type="entry name" value="Hotdog Thioesterase"/>
    <property type="match status" value="1"/>
</dbReference>
<dbReference type="RefSeq" id="WP_183948292.1">
    <property type="nucleotide sequence ID" value="NZ_JACHHX010000009.1"/>
</dbReference>
<dbReference type="Proteomes" id="UP000519004">
    <property type="component" value="Unassembled WGS sequence"/>
</dbReference>
<dbReference type="AlphaFoldDB" id="A0A7W7Y003"/>
<evidence type="ECO:0000313" key="3">
    <source>
        <dbReference type="Proteomes" id="UP000519004"/>
    </source>
</evidence>
<dbReference type="InterPro" id="IPR050563">
    <property type="entry name" value="4-hydroxybenzoyl-CoA_TE"/>
</dbReference>
<comment type="caution">
    <text evidence="2">The sequence shown here is derived from an EMBL/GenBank/DDBJ whole genome shotgun (WGS) entry which is preliminary data.</text>
</comment>
<organism evidence="2 3">
    <name type="scientific">Rehaibacterium terrae</name>
    <dbReference type="NCBI Taxonomy" id="1341696"/>
    <lineage>
        <taxon>Bacteria</taxon>
        <taxon>Pseudomonadati</taxon>
        <taxon>Pseudomonadota</taxon>
        <taxon>Gammaproteobacteria</taxon>
        <taxon>Lysobacterales</taxon>
        <taxon>Lysobacteraceae</taxon>
        <taxon>Rehaibacterium</taxon>
    </lineage>
</organism>
<dbReference type="EC" id="3.1.2.-" evidence="2"/>
<dbReference type="PANTHER" id="PTHR31793:SF24">
    <property type="entry name" value="LONG-CHAIN ACYL-COA THIOESTERASE FADM"/>
    <property type="match status" value="1"/>
</dbReference>
<accession>A0A7W7Y003</accession>
<dbReference type="CDD" id="cd00586">
    <property type="entry name" value="4HBT"/>
    <property type="match status" value="1"/>
</dbReference>
<evidence type="ECO:0000256" key="1">
    <source>
        <dbReference type="SAM" id="MobiDB-lite"/>
    </source>
</evidence>
<reference evidence="2 3" key="1">
    <citation type="submission" date="2020-08" db="EMBL/GenBank/DDBJ databases">
        <title>Genomic Encyclopedia of Type Strains, Phase IV (KMG-IV): sequencing the most valuable type-strain genomes for metagenomic binning, comparative biology and taxonomic classification.</title>
        <authorList>
            <person name="Goeker M."/>
        </authorList>
    </citation>
    <scope>NUCLEOTIDE SEQUENCE [LARGE SCALE GENOMIC DNA]</scope>
    <source>
        <strain evidence="2 3">DSM 25897</strain>
    </source>
</reference>
<proteinExistence type="predicted"/>
<dbReference type="GO" id="GO:0047617">
    <property type="term" value="F:fatty acyl-CoA hydrolase activity"/>
    <property type="evidence" value="ECO:0007669"/>
    <property type="project" value="TreeGrafter"/>
</dbReference>
<dbReference type="Pfam" id="PF13279">
    <property type="entry name" value="4HBT_2"/>
    <property type="match status" value="1"/>
</dbReference>
<evidence type="ECO:0000313" key="2">
    <source>
        <dbReference type="EMBL" id="MBB5015609.1"/>
    </source>
</evidence>
<sequence>MTRRRKKTEDAAGTPAAKPRRRKPANTQPPTPASAAQPVADGAPPLLMRAPIPVRWRDLDAFNHVNNANYLTFLEEARLQWLQSLPGPWVSEDVAPVLAAVQINYRRPIEWPAQLIVELYGERVGNTSITIGHRIVAENDRGIVYCDGNAVLVWIDRHSGKAAELPDAVRRGCGG</sequence>
<keyword evidence="2" id="KW-0378">Hydrolase</keyword>
<dbReference type="SUPFAM" id="SSF54637">
    <property type="entry name" value="Thioesterase/thiol ester dehydrase-isomerase"/>
    <property type="match status" value="1"/>
</dbReference>
<protein>
    <submittedName>
        <fullName evidence="2">Acyl-CoA thioester hydrolase</fullName>
        <ecNumber evidence="2">3.1.2.-</ecNumber>
    </submittedName>
</protein>
<name>A0A7W7Y003_9GAMM</name>
<gene>
    <name evidence="2" type="ORF">HNQ58_001513</name>
</gene>
<dbReference type="EMBL" id="JACHHX010000009">
    <property type="protein sequence ID" value="MBB5015609.1"/>
    <property type="molecule type" value="Genomic_DNA"/>
</dbReference>
<keyword evidence="3" id="KW-1185">Reference proteome</keyword>